<dbReference type="InterPro" id="IPR041329">
    <property type="entry name" value="YubB_C"/>
</dbReference>
<dbReference type="OrthoDB" id="9150055at2"/>
<dbReference type="RefSeq" id="WP_133621293.1">
    <property type="nucleotide sequence ID" value="NZ_SNZE01000024.1"/>
</dbReference>
<proteinExistence type="predicted"/>
<evidence type="ECO:0000313" key="2">
    <source>
        <dbReference type="EMBL" id="TDR30229.1"/>
    </source>
</evidence>
<accession>A0A4R6Y4W7</accession>
<dbReference type="EMBL" id="SNZE01000024">
    <property type="protein sequence ID" value="TDR30229.1"/>
    <property type="molecule type" value="Genomic_DNA"/>
</dbReference>
<evidence type="ECO:0000313" key="3">
    <source>
        <dbReference type="Proteomes" id="UP000294480"/>
    </source>
</evidence>
<dbReference type="Proteomes" id="UP000294480">
    <property type="component" value="Unassembled WGS sequence"/>
</dbReference>
<dbReference type="Gene3D" id="3.30.70.1270">
    <property type="entry name" value="Api92-like domains"/>
    <property type="match status" value="1"/>
</dbReference>
<feature type="domain" description="YubB ferredoxin-like" evidence="1">
    <location>
        <begin position="144"/>
        <end position="205"/>
    </location>
</feature>
<keyword evidence="3" id="KW-1185">Reference proteome</keyword>
<sequence>MPNYCQNQLKISGNEQDIILLKQQMYSFNEQGNYVLDFNVVVPMPKSLDITSGGLTELTSQLLYPHTAKGKEPPSISDLMQKYHRELVWPCPQVDTVDEFIGLLRQTRNGRQCLLEGHYYHRNHKQYGFRDWYDWRLHYWGTKWGAMHFEDNEYNELIFDTAWSPPIPVIQALAEQFPQLNFRLAYAEEGCWFAGVLEWSDGCLTYGDNDADVRTTLKTYFGYTDQDFEVDQDN</sequence>
<dbReference type="AlphaFoldDB" id="A0A4R6Y4W7"/>
<name>A0A4R6Y4W7_9BURK</name>
<reference evidence="2 3" key="1">
    <citation type="submission" date="2019-03" db="EMBL/GenBank/DDBJ databases">
        <title>Genomic Encyclopedia of Type Strains, Phase IV (KMG-IV): sequencing the most valuable type-strain genomes for metagenomic binning, comparative biology and taxonomic classification.</title>
        <authorList>
            <person name="Goeker M."/>
        </authorList>
    </citation>
    <scope>NUCLEOTIDE SEQUENCE [LARGE SCALE GENOMIC DNA]</scope>
    <source>
        <strain evidence="2 3">DSM 102852</strain>
    </source>
</reference>
<organism evidence="2 3">
    <name type="scientific">Hydromonas duriensis</name>
    <dbReference type="NCBI Taxonomy" id="1527608"/>
    <lineage>
        <taxon>Bacteria</taxon>
        <taxon>Pseudomonadati</taxon>
        <taxon>Pseudomonadota</taxon>
        <taxon>Betaproteobacteria</taxon>
        <taxon>Burkholderiales</taxon>
        <taxon>Burkholderiaceae</taxon>
        <taxon>Hydromonas</taxon>
    </lineage>
</organism>
<dbReference type="Pfam" id="PF18406">
    <property type="entry name" value="DUF1281_C"/>
    <property type="match status" value="1"/>
</dbReference>
<gene>
    <name evidence="2" type="ORF">DFR44_1245</name>
</gene>
<evidence type="ECO:0000259" key="1">
    <source>
        <dbReference type="Pfam" id="PF18406"/>
    </source>
</evidence>
<protein>
    <recommendedName>
        <fullName evidence="1">YubB ferredoxin-like domain-containing protein</fullName>
    </recommendedName>
</protein>
<comment type="caution">
    <text evidence="2">The sequence shown here is derived from an EMBL/GenBank/DDBJ whole genome shotgun (WGS) entry which is preliminary data.</text>
</comment>